<evidence type="ECO:0000256" key="1">
    <source>
        <dbReference type="ARBA" id="ARBA00004893"/>
    </source>
</evidence>
<sequence length="280" mass="30735">MRLLRKFLEWLEEDAPYGDRTSELLIPRDLSVRACVIAKSPLIVAAIEDLAEVLEFFGIDVKLMKKSGERAFPGDVIMELNGRARDILLVERTLLNVLSYLFGVATTTEAFVSFAKAVNPKVRIAATRKTPPGLRELVKKAVEIGGGDTHRFGLSDCILIKDNHVAVLGISECIRRAKKASFVHKIEVEVRSLEEAVEAINSGADAVMLDNTGIERAEEIISALRSMGLREKIKVELSGGITLKNVEAASKLDVDIISSSEITMNPKPVDISLEIVEVLE</sequence>
<dbReference type="Gene3D" id="3.20.20.70">
    <property type="entry name" value="Aldolase class I"/>
    <property type="match status" value="1"/>
</dbReference>
<accession>A0A7C3MB84</accession>
<dbReference type="InterPro" id="IPR004393">
    <property type="entry name" value="NadC"/>
</dbReference>
<dbReference type="FunFam" id="3.20.20.70:FF:000030">
    <property type="entry name" value="Nicotinate-nucleotide pyrophosphorylase, carboxylating"/>
    <property type="match status" value="1"/>
</dbReference>
<dbReference type="PIRSF" id="PIRSF006250">
    <property type="entry name" value="NadC_ModD"/>
    <property type="match status" value="1"/>
</dbReference>
<comment type="caution">
    <text evidence="9">The sequence shown here is derived from an EMBL/GenBank/DDBJ whole genome shotgun (WGS) entry which is preliminary data.</text>
</comment>
<dbReference type="GO" id="GO:0004514">
    <property type="term" value="F:nicotinate-nucleotide diphosphorylase (carboxylating) activity"/>
    <property type="evidence" value="ECO:0007669"/>
    <property type="project" value="UniProtKB-EC"/>
</dbReference>
<dbReference type="GO" id="GO:0034213">
    <property type="term" value="P:quinolinate catabolic process"/>
    <property type="evidence" value="ECO:0007669"/>
    <property type="project" value="TreeGrafter"/>
</dbReference>
<evidence type="ECO:0000259" key="7">
    <source>
        <dbReference type="Pfam" id="PF01729"/>
    </source>
</evidence>
<evidence type="ECO:0000256" key="6">
    <source>
        <dbReference type="PIRNR" id="PIRNR006250"/>
    </source>
</evidence>
<dbReference type="InterPro" id="IPR022412">
    <property type="entry name" value="Quinolinate_PRibosylTrfase_N"/>
</dbReference>
<comment type="subunit">
    <text evidence="6">Hexamer formed by 3 homodimers.</text>
</comment>
<dbReference type="SUPFAM" id="SSF51690">
    <property type="entry name" value="Nicotinate/Quinolinate PRTase C-terminal domain-like"/>
    <property type="match status" value="1"/>
</dbReference>
<comment type="pathway">
    <text evidence="1 6">Cofactor biosynthesis; NAD(+) biosynthesis; nicotinate D-ribonucleotide from quinolinate: step 1/1.</text>
</comment>
<keyword evidence="3 6" id="KW-0662">Pyridine nucleotide biosynthesis</keyword>
<keyword evidence="5 6" id="KW-0808">Transferase</keyword>
<name>A0A7C3MB84_ARCFL</name>
<dbReference type="InterPro" id="IPR037128">
    <property type="entry name" value="Quinolinate_PRibosylTase_N_sf"/>
</dbReference>
<dbReference type="GO" id="GO:0005737">
    <property type="term" value="C:cytoplasm"/>
    <property type="evidence" value="ECO:0007669"/>
    <property type="project" value="TreeGrafter"/>
</dbReference>
<evidence type="ECO:0000256" key="2">
    <source>
        <dbReference type="ARBA" id="ARBA00009400"/>
    </source>
</evidence>
<evidence type="ECO:0000313" key="9">
    <source>
        <dbReference type="EMBL" id="HFW32958.1"/>
    </source>
</evidence>
<dbReference type="Pfam" id="PF02749">
    <property type="entry name" value="QRPTase_N"/>
    <property type="match status" value="1"/>
</dbReference>
<comment type="function">
    <text evidence="6">Involved in the catabolism of quinolinic acid (QA).</text>
</comment>
<keyword evidence="4 6" id="KW-0328">Glycosyltransferase</keyword>
<comment type="catalytic activity">
    <reaction evidence="6">
        <text>nicotinate beta-D-ribonucleotide + CO2 + diphosphate = quinolinate + 5-phospho-alpha-D-ribose 1-diphosphate + 2 H(+)</text>
        <dbReference type="Rhea" id="RHEA:12733"/>
        <dbReference type="ChEBI" id="CHEBI:15378"/>
        <dbReference type="ChEBI" id="CHEBI:16526"/>
        <dbReference type="ChEBI" id="CHEBI:29959"/>
        <dbReference type="ChEBI" id="CHEBI:33019"/>
        <dbReference type="ChEBI" id="CHEBI:57502"/>
        <dbReference type="ChEBI" id="CHEBI:58017"/>
        <dbReference type="EC" id="2.4.2.19"/>
    </reaction>
</comment>
<dbReference type="UniPathway" id="UPA00253">
    <property type="reaction ID" value="UER00331"/>
</dbReference>
<feature type="domain" description="Quinolinate phosphoribosyl transferase N-terminal" evidence="8">
    <location>
        <begin position="19"/>
        <end position="101"/>
    </location>
</feature>
<feature type="domain" description="Quinolinate phosphoribosyl transferase C-terminal" evidence="7">
    <location>
        <begin position="104"/>
        <end position="274"/>
    </location>
</feature>
<evidence type="ECO:0000259" key="8">
    <source>
        <dbReference type="Pfam" id="PF02749"/>
    </source>
</evidence>
<evidence type="ECO:0000256" key="5">
    <source>
        <dbReference type="ARBA" id="ARBA00022679"/>
    </source>
</evidence>
<dbReference type="InterPro" id="IPR027277">
    <property type="entry name" value="NadC/ModD"/>
</dbReference>
<proteinExistence type="inferred from homology"/>
<dbReference type="EMBL" id="DTLB01000049">
    <property type="protein sequence ID" value="HFW32958.1"/>
    <property type="molecule type" value="Genomic_DNA"/>
</dbReference>
<dbReference type="InterPro" id="IPR036068">
    <property type="entry name" value="Nicotinate_pribotase-like_C"/>
</dbReference>
<dbReference type="NCBIfam" id="TIGR00078">
    <property type="entry name" value="nadC"/>
    <property type="match status" value="1"/>
</dbReference>
<dbReference type="PANTHER" id="PTHR32179:SF3">
    <property type="entry name" value="NICOTINATE-NUCLEOTIDE PYROPHOSPHORYLASE [CARBOXYLATING]"/>
    <property type="match status" value="1"/>
</dbReference>
<dbReference type="SUPFAM" id="SSF54675">
    <property type="entry name" value="Nicotinate/Quinolinate PRTase N-terminal domain-like"/>
    <property type="match status" value="1"/>
</dbReference>
<dbReference type="GO" id="GO:0009435">
    <property type="term" value="P:NAD+ biosynthetic process"/>
    <property type="evidence" value="ECO:0007669"/>
    <property type="project" value="UniProtKB-UniPathway"/>
</dbReference>
<reference evidence="9" key="1">
    <citation type="journal article" date="2020" name="mSystems">
        <title>Genome- and Community-Level Interaction Insights into Carbon Utilization and Element Cycling Functions of Hydrothermarchaeota in Hydrothermal Sediment.</title>
        <authorList>
            <person name="Zhou Z."/>
            <person name="Liu Y."/>
            <person name="Xu W."/>
            <person name="Pan J."/>
            <person name="Luo Z.H."/>
            <person name="Li M."/>
        </authorList>
    </citation>
    <scope>NUCLEOTIDE SEQUENCE [LARGE SCALE GENOMIC DNA]</scope>
    <source>
        <strain evidence="9">SpSt-87</strain>
    </source>
</reference>
<dbReference type="InterPro" id="IPR002638">
    <property type="entry name" value="Quinolinate_PRibosylTrfase_C"/>
</dbReference>
<dbReference type="PANTHER" id="PTHR32179">
    <property type="entry name" value="NICOTINATE-NUCLEOTIDE PYROPHOSPHORYLASE [CARBOXYLATING]"/>
    <property type="match status" value="1"/>
</dbReference>
<dbReference type="CDD" id="cd01568">
    <property type="entry name" value="QPRTase_NadC"/>
    <property type="match status" value="1"/>
</dbReference>
<organism evidence="9">
    <name type="scientific">Archaeoglobus fulgidus</name>
    <dbReference type="NCBI Taxonomy" id="2234"/>
    <lineage>
        <taxon>Archaea</taxon>
        <taxon>Methanobacteriati</taxon>
        <taxon>Methanobacteriota</taxon>
        <taxon>Archaeoglobi</taxon>
        <taxon>Archaeoglobales</taxon>
        <taxon>Archaeoglobaceae</taxon>
        <taxon>Archaeoglobus</taxon>
    </lineage>
</organism>
<comment type="similarity">
    <text evidence="2 6">Belongs to the NadC/ModD family.</text>
</comment>
<dbReference type="Gene3D" id="3.90.1170.20">
    <property type="entry name" value="Quinolinate phosphoribosyl transferase, N-terminal domain"/>
    <property type="match status" value="1"/>
</dbReference>
<gene>
    <name evidence="9" type="primary">nadC</name>
    <name evidence="9" type="ORF">ENW66_08455</name>
</gene>
<protein>
    <recommendedName>
        <fullName evidence="6">Nicotinate-nucleotide pyrophosphorylase [carboxylating]</fullName>
        <ecNumber evidence="6">2.4.2.19</ecNumber>
    </recommendedName>
    <alternativeName>
        <fullName evidence="6">Quinolinate phosphoribosyltransferase [decarboxylating]</fullName>
    </alternativeName>
</protein>
<evidence type="ECO:0000256" key="4">
    <source>
        <dbReference type="ARBA" id="ARBA00022676"/>
    </source>
</evidence>
<dbReference type="InterPro" id="IPR013785">
    <property type="entry name" value="Aldolase_TIM"/>
</dbReference>
<dbReference type="EC" id="2.4.2.19" evidence="6"/>
<dbReference type="AlphaFoldDB" id="A0A7C3MB84"/>
<evidence type="ECO:0000256" key="3">
    <source>
        <dbReference type="ARBA" id="ARBA00022642"/>
    </source>
</evidence>
<dbReference type="Pfam" id="PF01729">
    <property type="entry name" value="QRPTase_C"/>
    <property type="match status" value="1"/>
</dbReference>